<dbReference type="GO" id="GO:0005886">
    <property type="term" value="C:plasma membrane"/>
    <property type="evidence" value="ECO:0007669"/>
    <property type="project" value="TreeGrafter"/>
</dbReference>
<evidence type="ECO:0000256" key="3">
    <source>
        <dbReference type="ARBA" id="ARBA00022989"/>
    </source>
</evidence>
<evidence type="ECO:0000256" key="1">
    <source>
        <dbReference type="ARBA" id="ARBA00004141"/>
    </source>
</evidence>
<feature type="transmembrane region" description="Helical" evidence="5">
    <location>
        <begin position="342"/>
        <end position="363"/>
    </location>
</feature>
<dbReference type="GO" id="GO:0080139">
    <property type="term" value="F:borate efflux transmembrane transporter activity"/>
    <property type="evidence" value="ECO:0007669"/>
    <property type="project" value="TreeGrafter"/>
</dbReference>
<dbReference type="OrthoDB" id="1735926at2759"/>
<feature type="domain" description="Bicarbonate transporter-like transmembrane" evidence="6">
    <location>
        <begin position="50"/>
        <end position="373"/>
    </location>
</feature>
<evidence type="ECO:0000256" key="5">
    <source>
        <dbReference type="SAM" id="Phobius"/>
    </source>
</evidence>
<proteinExistence type="predicted"/>
<organism evidence="7 8">
    <name type="scientific">Erysiphe pulchra</name>
    <dbReference type="NCBI Taxonomy" id="225359"/>
    <lineage>
        <taxon>Eukaryota</taxon>
        <taxon>Fungi</taxon>
        <taxon>Dikarya</taxon>
        <taxon>Ascomycota</taxon>
        <taxon>Pezizomycotina</taxon>
        <taxon>Leotiomycetes</taxon>
        <taxon>Erysiphales</taxon>
        <taxon>Erysiphaceae</taxon>
        <taxon>Erysiphe</taxon>
    </lineage>
</organism>
<dbReference type="STRING" id="225359.A0A2S4PRK0"/>
<evidence type="ECO:0000256" key="4">
    <source>
        <dbReference type="ARBA" id="ARBA00023136"/>
    </source>
</evidence>
<keyword evidence="8" id="KW-1185">Reference proteome</keyword>
<name>A0A2S4PRK0_9PEZI</name>
<keyword evidence="3 5" id="KW-1133">Transmembrane helix</keyword>
<keyword evidence="4 5" id="KW-0472">Membrane</keyword>
<feature type="transmembrane region" description="Helical" evidence="5">
    <location>
        <begin position="261"/>
        <end position="285"/>
    </location>
</feature>
<sequence length="448" mass="50280">MHWVLAITNSCNLLKYVTKFSCDIFGFYVAFIYLQKGIQVLTQQVGDGPFYLSIVTALLVLTVGYICGVIGTSSIFQRHIRRFIEDYGTPLTLIFFTGFVQIGKMQQISLKTLPVSKSFYPTTDRSWFVPFWNVSASDVLIAIPFAILLTILFYFDHNVSSLIAQDTEYPLRKPAGFHWDIFLLGITTGISGILGIPFPNGLIPQAPFHTKALCVTQIHSDLELDNSKKIKEENNFSHVVEQRVSNLAQGLLTLATMTQPLLAVLHLIPQGVLAGLFFVMGVKALEENGITYKILFMIRDRTLTTSSEPLLNVQRSKIWQFVSIQVFGFGATFAITQTIAAVGFPIIIFLLIPCRIWLIPKLFTDQELKFLDRPTASSFTMISVGGICGEGDGENADRVNDPVIQAYHLDLSPVNDRRSGVLMSVERNKIEYTERFDQEESKRNELPV</sequence>
<feature type="transmembrane region" description="Helical" evidence="5">
    <location>
        <begin position="50"/>
        <end position="70"/>
    </location>
</feature>
<dbReference type="GO" id="GO:0050801">
    <property type="term" value="P:monoatomic ion homeostasis"/>
    <property type="evidence" value="ECO:0007669"/>
    <property type="project" value="TreeGrafter"/>
</dbReference>
<dbReference type="Pfam" id="PF00955">
    <property type="entry name" value="HCO3_cotransp"/>
    <property type="match status" value="1"/>
</dbReference>
<dbReference type="GO" id="GO:0005452">
    <property type="term" value="F:solute:inorganic anion antiporter activity"/>
    <property type="evidence" value="ECO:0007669"/>
    <property type="project" value="InterPro"/>
</dbReference>
<dbReference type="EMBL" id="PEDP01000917">
    <property type="protein sequence ID" value="POS84659.1"/>
    <property type="molecule type" value="Genomic_DNA"/>
</dbReference>
<evidence type="ECO:0000256" key="2">
    <source>
        <dbReference type="ARBA" id="ARBA00022692"/>
    </source>
</evidence>
<feature type="transmembrane region" description="Helical" evidence="5">
    <location>
        <begin position="20"/>
        <end position="38"/>
    </location>
</feature>
<comment type="subcellular location">
    <subcellularLocation>
        <location evidence="1">Membrane</location>
        <topology evidence="1">Multi-pass membrane protein</topology>
    </subcellularLocation>
</comment>
<evidence type="ECO:0000313" key="8">
    <source>
        <dbReference type="Proteomes" id="UP000237438"/>
    </source>
</evidence>
<evidence type="ECO:0000313" key="7">
    <source>
        <dbReference type="EMBL" id="POS84659.1"/>
    </source>
</evidence>
<accession>A0A2S4PRK0</accession>
<dbReference type="Proteomes" id="UP000237438">
    <property type="component" value="Unassembled WGS sequence"/>
</dbReference>
<dbReference type="InterPro" id="IPR003020">
    <property type="entry name" value="HCO3_transpt_euk"/>
</dbReference>
<dbReference type="GO" id="GO:0006820">
    <property type="term" value="P:monoatomic anion transport"/>
    <property type="evidence" value="ECO:0007669"/>
    <property type="project" value="InterPro"/>
</dbReference>
<reference evidence="7 8" key="1">
    <citation type="submission" date="2017-10" db="EMBL/GenBank/DDBJ databases">
        <title>Development of genomic resources for the powdery mildew, Erysiphe pulchra.</title>
        <authorList>
            <person name="Wadl P.A."/>
            <person name="Mack B.M."/>
            <person name="Moore G."/>
            <person name="Beltz S.B."/>
        </authorList>
    </citation>
    <scope>NUCLEOTIDE SEQUENCE [LARGE SCALE GENOMIC DNA]</scope>
    <source>
        <strain evidence="7">Cflorida</strain>
    </source>
</reference>
<dbReference type="PANTHER" id="PTHR11453:SF82">
    <property type="entry name" value="BORON TRANSPORTER 1"/>
    <property type="match status" value="1"/>
</dbReference>
<keyword evidence="2 5" id="KW-0812">Transmembrane</keyword>
<evidence type="ECO:0000259" key="6">
    <source>
        <dbReference type="Pfam" id="PF00955"/>
    </source>
</evidence>
<gene>
    <name evidence="7" type="ORF">EPUL_004467</name>
</gene>
<dbReference type="AlphaFoldDB" id="A0A2S4PRK0"/>
<protein>
    <recommendedName>
        <fullName evidence="6">Bicarbonate transporter-like transmembrane domain-containing protein</fullName>
    </recommendedName>
</protein>
<feature type="transmembrane region" description="Helical" evidence="5">
    <location>
        <begin position="176"/>
        <end position="198"/>
    </location>
</feature>
<dbReference type="PANTHER" id="PTHR11453">
    <property type="entry name" value="ANION EXCHANGE PROTEIN"/>
    <property type="match status" value="1"/>
</dbReference>
<dbReference type="InterPro" id="IPR011531">
    <property type="entry name" value="HCO3_transpt-like_TM_dom"/>
</dbReference>
<comment type="caution">
    <text evidence="7">The sequence shown here is derived from an EMBL/GenBank/DDBJ whole genome shotgun (WGS) entry which is preliminary data.</text>
</comment>
<dbReference type="GO" id="GO:0000324">
    <property type="term" value="C:fungal-type vacuole"/>
    <property type="evidence" value="ECO:0007669"/>
    <property type="project" value="TreeGrafter"/>
</dbReference>
<feature type="transmembrane region" description="Helical" evidence="5">
    <location>
        <begin position="130"/>
        <end position="155"/>
    </location>
</feature>